<dbReference type="Proteomes" id="UP000257045">
    <property type="component" value="Unassembled WGS sequence"/>
</dbReference>
<dbReference type="EMBL" id="NXLV01000009">
    <property type="protein sequence ID" value="RDU70440.1"/>
    <property type="molecule type" value="Genomic_DNA"/>
</dbReference>
<dbReference type="OrthoDB" id="5363413at2"/>
<protein>
    <submittedName>
        <fullName evidence="1">Uncharacterized protein</fullName>
    </submittedName>
</protein>
<sequence>MAIKQTIYIKILDEAISVYAPAIGEQITKSLFLILSISHQYKEENLEFIVGDKVLIQSKMLTDGEEYERCKVAISKSKSIKPCKTDNLKIHIHPKTKKILICNKDNEIIHIGGKGFRYDL</sequence>
<accession>A0A3D8IZQ5</accession>
<dbReference type="AlphaFoldDB" id="A0A3D8IZQ5"/>
<organism evidence="1 2">
    <name type="scientific">Helicobacter brantae</name>
    <dbReference type="NCBI Taxonomy" id="375927"/>
    <lineage>
        <taxon>Bacteria</taxon>
        <taxon>Pseudomonadati</taxon>
        <taxon>Campylobacterota</taxon>
        <taxon>Epsilonproteobacteria</taxon>
        <taxon>Campylobacterales</taxon>
        <taxon>Helicobacteraceae</taxon>
        <taxon>Helicobacter</taxon>
    </lineage>
</organism>
<comment type="caution">
    <text evidence="1">The sequence shown here is derived from an EMBL/GenBank/DDBJ whole genome shotgun (WGS) entry which is preliminary data.</text>
</comment>
<keyword evidence="2" id="KW-1185">Reference proteome</keyword>
<name>A0A3D8IZQ5_9HELI</name>
<reference evidence="1 2" key="1">
    <citation type="submission" date="2018-04" db="EMBL/GenBank/DDBJ databases">
        <title>Novel Campyloabacter and Helicobacter Species and Strains.</title>
        <authorList>
            <person name="Mannion A.J."/>
            <person name="Shen Z."/>
            <person name="Fox J.G."/>
        </authorList>
    </citation>
    <scope>NUCLEOTIDE SEQUENCE [LARGE SCALE GENOMIC DNA]</scope>
    <source>
        <strain evidence="1 2">MIT 04-9366</strain>
    </source>
</reference>
<dbReference type="RefSeq" id="WP_115569709.1">
    <property type="nucleotide sequence ID" value="NZ_NXLV01000009.1"/>
</dbReference>
<evidence type="ECO:0000313" key="1">
    <source>
        <dbReference type="EMBL" id="RDU70440.1"/>
    </source>
</evidence>
<gene>
    <name evidence="1" type="ORF">CQA58_05415</name>
</gene>
<proteinExistence type="predicted"/>
<evidence type="ECO:0000313" key="2">
    <source>
        <dbReference type="Proteomes" id="UP000257045"/>
    </source>
</evidence>